<name>A0AAD5TUS0_9FUNG</name>
<evidence type="ECO:0000256" key="3">
    <source>
        <dbReference type="ARBA" id="ARBA00011738"/>
    </source>
</evidence>
<dbReference type="EMBL" id="JADGJW010001186">
    <property type="protein sequence ID" value="KAJ3205670.1"/>
    <property type="molecule type" value="Genomic_DNA"/>
</dbReference>
<evidence type="ECO:0000259" key="7">
    <source>
        <dbReference type="Pfam" id="PF00155"/>
    </source>
</evidence>
<evidence type="ECO:0000256" key="2">
    <source>
        <dbReference type="ARBA" id="ARBA00007441"/>
    </source>
</evidence>
<dbReference type="InterPro" id="IPR004839">
    <property type="entry name" value="Aminotransferase_I/II_large"/>
</dbReference>
<keyword evidence="9" id="KW-1185">Reference proteome</keyword>
<organism evidence="8 9">
    <name type="scientific">Clydaea vesicula</name>
    <dbReference type="NCBI Taxonomy" id="447962"/>
    <lineage>
        <taxon>Eukaryota</taxon>
        <taxon>Fungi</taxon>
        <taxon>Fungi incertae sedis</taxon>
        <taxon>Chytridiomycota</taxon>
        <taxon>Chytridiomycota incertae sedis</taxon>
        <taxon>Chytridiomycetes</taxon>
        <taxon>Lobulomycetales</taxon>
        <taxon>Lobulomycetaceae</taxon>
        <taxon>Clydaea</taxon>
    </lineage>
</organism>
<dbReference type="AlphaFoldDB" id="A0AAD5TUS0"/>
<evidence type="ECO:0000256" key="1">
    <source>
        <dbReference type="ARBA" id="ARBA00001933"/>
    </source>
</evidence>
<dbReference type="GO" id="GO:0030170">
    <property type="term" value="F:pyridoxal phosphate binding"/>
    <property type="evidence" value="ECO:0007669"/>
    <property type="project" value="InterPro"/>
</dbReference>
<dbReference type="SUPFAM" id="SSF53383">
    <property type="entry name" value="PLP-dependent transferases"/>
    <property type="match status" value="1"/>
</dbReference>
<dbReference type="InterPro" id="IPR015424">
    <property type="entry name" value="PyrdxlP-dep_Trfase"/>
</dbReference>
<dbReference type="GO" id="GO:0008483">
    <property type="term" value="F:transaminase activity"/>
    <property type="evidence" value="ECO:0007669"/>
    <property type="project" value="UniProtKB-KW"/>
</dbReference>
<dbReference type="GO" id="GO:1901605">
    <property type="term" value="P:alpha-amino acid metabolic process"/>
    <property type="evidence" value="ECO:0007669"/>
    <property type="project" value="TreeGrafter"/>
</dbReference>
<evidence type="ECO:0000256" key="4">
    <source>
        <dbReference type="ARBA" id="ARBA00022576"/>
    </source>
</evidence>
<dbReference type="InterPro" id="IPR050859">
    <property type="entry name" value="Class-I_PLP-dep_aminotransf"/>
</dbReference>
<reference evidence="8" key="1">
    <citation type="submission" date="2020-05" db="EMBL/GenBank/DDBJ databases">
        <title>Phylogenomic resolution of chytrid fungi.</title>
        <authorList>
            <person name="Stajich J.E."/>
            <person name="Amses K."/>
            <person name="Simmons R."/>
            <person name="Seto K."/>
            <person name="Myers J."/>
            <person name="Bonds A."/>
            <person name="Quandt C.A."/>
            <person name="Barry K."/>
            <person name="Liu P."/>
            <person name="Grigoriev I."/>
            <person name="Longcore J.E."/>
            <person name="James T.Y."/>
        </authorList>
    </citation>
    <scope>NUCLEOTIDE SEQUENCE</scope>
    <source>
        <strain evidence="8">JEL0476</strain>
    </source>
</reference>
<dbReference type="PANTHER" id="PTHR42790:SF19">
    <property type="entry name" value="KYNURENINE_ALPHA-AMINOADIPATE AMINOTRANSFERASE, MITOCHONDRIAL"/>
    <property type="match status" value="1"/>
</dbReference>
<keyword evidence="6" id="KW-0663">Pyridoxal phosphate</keyword>
<dbReference type="PANTHER" id="PTHR42790">
    <property type="entry name" value="AMINOTRANSFERASE"/>
    <property type="match status" value="1"/>
</dbReference>
<keyword evidence="4" id="KW-0032">Aminotransferase</keyword>
<dbReference type="InterPro" id="IPR015421">
    <property type="entry name" value="PyrdxlP-dep_Trfase_major"/>
</dbReference>
<evidence type="ECO:0000313" key="9">
    <source>
        <dbReference type="Proteomes" id="UP001211065"/>
    </source>
</evidence>
<evidence type="ECO:0000313" key="8">
    <source>
        <dbReference type="EMBL" id="KAJ3205670.1"/>
    </source>
</evidence>
<protein>
    <recommendedName>
        <fullName evidence="7">Aminotransferase class I/classII large domain-containing protein</fullName>
    </recommendedName>
</protein>
<dbReference type="FunFam" id="3.90.1150.10:FF:000166">
    <property type="entry name" value="Kynurenine/alpha-aminoadipate aminotransferase, mitochondrial"/>
    <property type="match status" value="1"/>
</dbReference>
<feature type="domain" description="Aminotransferase class I/classII large" evidence="7">
    <location>
        <begin position="74"/>
        <end position="419"/>
    </location>
</feature>
<evidence type="ECO:0000256" key="5">
    <source>
        <dbReference type="ARBA" id="ARBA00022679"/>
    </source>
</evidence>
<gene>
    <name evidence="8" type="ORF">HK099_000734</name>
</gene>
<comment type="caution">
    <text evidence="8">The sequence shown here is derived from an EMBL/GenBank/DDBJ whole genome shotgun (WGS) entry which is preliminary data.</text>
</comment>
<keyword evidence="5" id="KW-0808">Transferase</keyword>
<comment type="similarity">
    <text evidence="2">Belongs to the class-I pyridoxal-phosphate-dependent aminotransferase family.</text>
</comment>
<sequence>MKKFMSTITSKKDYSKFFTELSMKRKPSAIRELQKFIFLPGMISLGGGSPHPETFPFAEFNIKFKDGTVVNINEKETAKVMQYNATNGLPELVKILNDIQTAEHNPPYKDFDIIVGGGSQDVLTKAFEMLLSRDSTLLLEAPTYVGSLAFLKALGCNFEELTCDKDGLIPENFERVLKNWDHNKKDFPKVLYTVPCGGNPTGASTTFERKKKIYEICSKYDILILEDDPYYYLQFNEKRTPSYISFDKEQRVLRFDSFSKILSSGMRVGWATGPKPLIERLTLHGQASSLHTSNISQTFVLKILEHWNGFEGFNNHCKEVTKFYEKRRDVFFKLCEKHLKGNEGGDVASYDLPTAGMFFWIKLLGVEDSMELIKSKAVEKKVLLVPGFEFFANPRVTSYCRSSFSIASEEEMELALKRLAEIVVEERKK</sequence>
<comment type="subunit">
    <text evidence="3">Homodimer.</text>
</comment>
<dbReference type="FunFam" id="3.40.640.10:FF:000053">
    <property type="entry name" value="Aminotransferase, class I"/>
    <property type="match status" value="1"/>
</dbReference>
<dbReference type="Gene3D" id="3.40.640.10">
    <property type="entry name" value="Type I PLP-dependent aspartate aminotransferase-like (Major domain)"/>
    <property type="match status" value="1"/>
</dbReference>
<dbReference type="Pfam" id="PF00155">
    <property type="entry name" value="Aminotran_1_2"/>
    <property type="match status" value="1"/>
</dbReference>
<evidence type="ECO:0000256" key="6">
    <source>
        <dbReference type="ARBA" id="ARBA00022898"/>
    </source>
</evidence>
<proteinExistence type="inferred from homology"/>
<dbReference type="CDD" id="cd00609">
    <property type="entry name" value="AAT_like"/>
    <property type="match status" value="1"/>
</dbReference>
<comment type="cofactor">
    <cofactor evidence="1">
        <name>pyridoxal 5'-phosphate</name>
        <dbReference type="ChEBI" id="CHEBI:597326"/>
    </cofactor>
</comment>
<dbReference type="Proteomes" id="UP001211065">
    <property type="component" value="Unassembled WGS sequence"/>
</dbReference>
<accession>A0AAD5TUS0</accession>